<feature type="region of interest" description="Disordered" evidence="2">
    <location>
        <begin position="350"/>
        <end position="371"/>
    </location>
</feature>
<evidence type="ECO:0000313" key="5">
    <source>
        <dbReference type="EMBL" id="GGP70129.1"/>
    </source>
</evidence>
<dbReference type="Proteomes" id="UP000639606">
    <property type="component" value="Unassembled WGS sequence"/>
</dbReference>
<dbReference type="PANTHER" id="PTHR33392:SF6">
    <property type="entry name" value="POLYISOPRENYL-TEICHOIC ACID--PEPTIDOGLYCAN TEICHOIC ACID TRANSFERASE TAGU"/>
    <property type="match status" value="1"/>
</dbReference>
<reference evidence="5" key="2">
    <citation type="submission" date="2020-09" db="EMBL/GenBank/DDBJ databases">
        <authorList>
            <person name="Sun Q."/>
            <person name="Ohkuma M."/>
        </authorList>
    </citation>
    <scope>NUCLEOTIDE SEQUENCE</scope>
    <source>
        <strain evidence="5">JCM 3313</strain>
    </source>
</reference>
<reference evidence="5" key="1">
    <citation type="journal article" date="2014" name="Int. J. Syst. Evol. Microbiol.">
        <title>Complete genome sequence of Corynebacterium casei LMG S-19264T (=DSM 44701T), isolated from a smear-ripened cheese.</title>
        <authorList>
            <consortium name="US DOE Joint Genome Institute (JGI-PGF)"/>
            <person name="Walter F."/>
            <person name="Albersmeier A."/>
            <person name="Kalinowski J."/>
            <person name="Ruckert C."/>
        </authorList>
    </citation>
    <scope>NUCLEOTIDE SEQUENCE</scope>
    <source>
        <strain evidence="5">JCM 3313</strain>
    </source>
</reference>
<evidence type="ECO:0000259" key="3">
    <source>
        <dbReference type="Pfam" id="PF03816"/>
    </source>
</evidence>
<evidence type="ECO:0000313" key="6">
    <source>
        <dbReference type="Proteomes" id="UP000639606"/>
    </source>
</evidence>
<sequence length="493" mass="51708">MRFLLLTGRSLLALVSAAVLLVTWYGWNYLRDLDEGITTTDVISSTVAEQGRARKPLDGAVDILLVGVDSRTDAQGNPLSREVLALLNGGVADGSLNTDTMILVHIPQDGTRAVAISFPRDAYVEIADGFGKHKLNSALARQKNTTAEQLRAEGVTDEARIAQESTQAGRKTLIKTIEDLSGGAITVDNYAEVNLASFYEVTKAIGGVEVCLNAPTKDSASGADFPAGRQTVEGAKALSFVRQRGGLPGGDLDRIVRQQVFIGALARKVLSTGTLTDPTKLGALVEAVKKSVVLNQGWNITEFADQMRDLASGNIQFRTIPVGDPVDTWSDGNVLPVDPAGVRRFIKELASDEPPASSSSPRTTPSGPPNSAVTVQVYNAAGINNLASDVLNTLVQKGFARGQALTGTYRDSSLVRHAPGERAVALRVVEALGGNAGVEEDDSVPEGQVQVHVGADYRASDESDPASAAGTRTTAPTTGSAPPITADGLACVN</sequence>
<keyword evidence="6" id="KW-1185">Reference proteome</keyword>
<dbReference type="InterPro" id="IPR004474">
    <property type="entry name" value="LytR_CpsA_psr"/>
</dbReference>
<gene>
    <name evidence="5" type="ORF">GCM10010185_48930</name>
</gene>
<feature type="domain" description="Cell envelope-related transcriptional attenuator" evidence="3">
    <location>
        <begin position="97"/>
        <end position="270"/>
    </location>
</feature>
<dbReference type="EMBL" id="BMRG01000011">
    <property type="protein sequence ID" value="GGP70129.1"/>
    <property type="molecule type" value="Genomic_DNA"/>
</dbReference>
<dbReference type="NCBIfam" id="TIGR00350">
    <property type="entry name" value="lytR_cpsA_psr"/>
    <property type="match status" value="1"/>
</dbReference>
<feature type="region of interest" description="Disordered" evidence="2">
    <location>
        <begin position="457"/>
        <end position="493"/>
    </location>
</feature>
<dbReference type="Gene3D" id="3.40.630.190">
    <property type="entry name" value="LCP protein"/>
    <property type="match status" value="1"/>
</dbReference>
<evidence type="ECO:0000259" key="4">
    <source>
        <dbReference type="Pfam" id="PF13399"/>
    </source>
</evidence>
<dbReference type="Pfam" id="PF03816">
    <property type="entry name" value="LytR_cpsA_psr"/>
    <property type="match status" value="1"/>
</dbReference>
<evidence type="ECO:0000256" key="1">
    <source>
        <dbReference type="ARBA" id="ARBA00006068"/>
    </source>
</evidence>
<feature type="compositionally biased region" description="Low complexity" evidence="2">
    <location>
        <begin position="354"/>
        <end position="371"/>
    </location>
</feature>
<dbReference type="AlphaFoldDB" id="A0A918AQE4"/>
<dbReference type="Gene3D" id="3.30.70.2390">
    <property type="match status" value="1"/>
</dbReference>
<dbReference type="InterPro" id="IPR050922">
    <property type="entry name" value="LytR/CpsA/Psr_CW_biosynth"/>
</dbReference>
<dbReference type="Pfam" id="PF13399">
    <property type="entry name" value="LytR_C"/>
    <property type="match status" value="1"/>
</dbReference>
<evidence type="ECO:0000256" key="2">
    <source>
        <dbReference type="SAM" id="MobiDB-lite"/>
    </source>
</evidence>
<feature type="domain" description="LytR/CpsA/Psr regulator C-terminal" evidence="4">
    <location>
        <begin position="373"/>
        <end position="457"/>
    </location>
</feature>
<comment type="caution">
    <text evidence="5">The sequence shown here is derived from an EMBL/GenBank/DDBJ whole genome shotgun (WGS) entry which is preliminary data.</text>
</comment>
<organism evidence="5 6">
    <name type="scientific">Saccharothrix coeruleofusca</name>
    <dbReference type="NCBI Taxonomy" id="33919"/>
    <lineage>
        <taxon>Bacteria</taxon>
        <taxon>Bacillati</taxon>
        <taxon>Actinomycetota</taxon>
        <taxon>Actinomycetes</taxon>
        <taxon>Pseudonocardiales</taxon>
        <taxon>Pseudonocardiaceae</taxon>
        <taxon>Saccharothrix</taxon>
    </lineage>
</organism>
<name>A0A918AQE4_9PSEU</name>
<protein>
    <submittedName>
        <fullName evidence="5">LytTR family transcriptional regulator</fullName>
    </submittedName>
</protein>
<proteinExistence type="inferred from homology"/>
<feature type="compositionally biased region" description="Low complexity" evidence="2">
    <location>
        <begin position="465"/>
        <end position="486"/>
    </location>
</feature>
<dbReference type="PANTHER" id="PTHR33392">
    <property type="entry name" value="POLYISOPRENYL-TEICHOIC ACID--PEPTIDOGLYCAN TEICHOIC ACID TRANSFERASE TAGU"/>
    <property type="match status" value="1"/>
</dbReference>
<accession>A0A918AQE4</accession>
<dbReference type="InterPro" id="IPR027381">
    <property type="entry name" value="LytR/CpsA/Psr_C"/>
</dbReference>
<comment type="similarity">
    <text evidence="1">Belongs to the LytR/CpsA/Psr (LCP) family.</text>
</comment>